<dbReference type="Gene3D" id="2.60.120.260">
    <property type="entry name" value="Galactose-binding domain-like"/>
    <property type="match status" value="1"/>
</dbReference>
<dbReference type="Proteomes" id="UP000244450">
    <property type="component" value="Unassembled WGS sequence"/>
</dbReference>
<dbReference type="EMBL" id="QCYK01000001">
    <property type="protein sequence ID" value="PUZ28455.1"/>
    <property type="molecule type" value="Genomic_DNA"/>
</dbReference>
<dbReference type="OrthoDB" id="9814867at2"/>
<feature type="chain" id="PRO_5015487468" description="beta-galactosidase" evidence="6">
    <location>
        <begin position="24"/>
        <end position="948"/>
    </location>
</feature>
<dbReference type="SUPFAM" id="SSF49785">
    <property type="entry name" value="Galactose-binding domain-like"/>
    <property type="match status" value="1"/>
</dbReference>
<evidence type="ECO:0000256" key="3">
    <source>
        <dbReference type="ARBA" id="ARBA00012756"/>
    </source>
</evidence>
<gene>
    <name evidence="8" type="ORF">DCC81_02930</name>
</gene>
<dbReference type="SUPFAM" id="SSF51445">
    <property type="entry name" value="(Trans)glycosidases"/>
    <property type="match status" value="1"/>
</dbReference>
<evidence type="ECO:0000256" key="4">
    <source>
        <dbReference type="ARBA" id="ARBA00022801"/>
    </source>
</evidence>
<dbReference type="Gene3D" id="3.20.20.80">
    <property type="entry name" value="Glycosidases"/>
    <property type="match status" value="1"/>
</dbReference>
<dbReference type="InterPro" id="IPR008979">
    <property type="entry name" value="Galactose-bd-like_sf"/>
</dbReference>
<dbReference type="InterPro" id="IPR036156">
    <property type="entry name" value="Beta-gal/glucu_dom_sf"/>
</dbReference>
<dbReference type="InterPro" id="IPR050347">
    <property type="entry name" value="Bact_Beta-galactosidase"/>
</dbReference>
<dbReference type="SUPFAM" id="SSF49303">
    <property type="entry name" value="beta-Galactosidase/glucuronidase domain"/>
    <property type="match status" value="1"/>
</dbReference>
<dbReference type="PANTHER" id="PTHR46323">
    <property type="entry name" value="BETA-GALACTOSIDASE"/>
    <property type="match status" value="1"/>
</dbReference>
<evidence type="ECO:0000256" key="1">
    <source>
        <dbReference type="ARBA" id="ARBA00001412"/>
    </source>
</evidence>
<comment type="caution">
    <text evidence="8">The sequence shown here is derived from an EMBL/GenBank/DDBJ whole genome shotgun (WGS) entry which is preliminary data.</text>
</comment>
<dbReference type="Gene3D" id="2.60.40.10">
    <property type="entry name" value="Immunoglobulins"/>
    <property type="match status" value="1"/>
</dbReference>
<evidence type="ECO:0000256" key="2">
    <source>
        <dbReference type="ARBA" id="ARBA00007401"/>
    </source>
</evidence>
<protein>
    <recommendedName>
        <fullName evidence="3">beta-galactosidase</fullName>
        <ecNumber evidence="3">3.2.1.23</ecNumber>
    </recommendedName>
</protein>
<dbReference type="InterPro" id="IPR006102">
    <property type="entry name" value="Ig-like_GH2"/>
</dbReference>
<dbReference type="PANTHER" id="PTHR46323:SF2">
    <property type="entry name" value="BETA-GALACTOSIDASE"/>
    <property type="match status" value="1"/>
</dbReference>
<evidence type="ECO:0000259" key="7">
    <source>
        <dbReference type="Pfam" id="PF00703"/>
    </source>
</evidence>
<evidence type="ECO:0000313" key="8">
    <source>
        <dbReference type="EMBL" id="PUZ28455.1"/>
    </source>
</evidence>
<dbReference type="EC" id="3.2.1.23" evidence="3"/>
<dbReference type="RefSeq" id="WP_108685094.1">
    <property type="nucleotide sequence ID" value="NZ_QCYK01000001.1"/>
</dbReference>
<comment type="similarity">
    <text evidence="2">Belongs to the glycosyl hydrolase 2 family.</text>
</comment>
<reference evidence="8 9" key="1">
    <citation type="submission" date="2018-04" db="EMBL/GenBank/DDBJ databases">
        <title>Chitinophaga fuyangensis sp. nov., isolated from soil in a chemical factory.</title>
        <authorList>
            <person name="Chen K."/>
        </authorList>
    </citation>
    <scope>NUCLEOTIDE SEQUENCE [LARGE SCALE GENOMIC DNA]</scope>
    <source>
        <strain evidence="8 9">LY-1</strain>
    </source>
</reference>
<evidence type="ECO:0000256" key="6">
    <source>
        <dbReference type="SAM" id="SignalP"/>
    </source>
</evidence>
<proteinExistence type="inferred from homology"/>
<dbReference type="Pfam" id="PF00703">
    <property type="entry name" value="Glyco_hydro_2"/>
    <property type="match status" value="1"/>
</dbReference>
<dbReference type="AlphaFoldDB" id="A0A2T7BL98"/>
<dbReference type="GO" id="GO:0005990">
    <property type="term" value="P:lactose catabolic process"/>
    <property type="evidence" value="ECO:0007669"/>
    <property type="project" value="TreeGrafter"/>
</dbReference>
<feature type="domain" description="Glycoside hydrolase family 2 immunoglobulin-like beta-sandwich" evidence="7">
    <location>
        <begin position="227"/>
        <end position="333"/>
    </location>
</feature>
<keyword evidence="4" id="KW-0378">Hydrolase</keyword>
<organism evidence="8 9">
    <name type="scientific">Chitinophaga parva</name>
    <dbReference type="NCBI Taxonomy" id="2169414"/>
    <lineage>
        <taxon>Bacteria</taxon>
        <taxon>Pseudomonadati</taxon>
        <taxon>Bacteroidota</taxon>
        <taxon>Chitinophagia</taxon>
        <taxon>Chitinophagales</taxon>
        <taxon>Chitinophagaceae</taxon>
        <taxon>Chitinophaga</taxon>
    </lineage>
</organism>
<keyword evidence="6" id="KW-0732">Signal</keyword>
<sequence length="948" mass="106226">MLKLPALLLAILCLPTTFNKLSAQDLPGDRINLAGDWNFQVDSLDKGITEAWFNKPLSGHIKLPGSMTTNNLGNNIDVHTPWTATLSDSSWYTQPRYAKYRVPSNLKIPFWLQPVKYYKGPAWYQKEINVPPSWHGSDLELFIERSHWETAVWIDSHFAGKANSLGTPDVFHLGNTISPGRHLLTVRVDNRVTDINVGPNSHSISDHTQGNWNGMTGQLLLTRKHAAYLDDVQVFPDIYKRQVALHAALKKSSLHGSKLRLTMELYDNEGRKRPLPATSIPVADTANDLSIALPIGEHMKLWDEFHPALYQLKLTLLENGQVLDKKELKFGMRKFASKGTQFTINDRLTFLRGTLDCAAYPLTGYPPVDVKSWRDVFKQCKSYGLNHIRFHSWCPPEAAFEAADQLGLYLQIECSSWANQGAVIGDGTPLDSFIYAESRRIVQAFGNHPSFCMMAYGNEPAGKNHVDYLRKFVMYWQHQDPRRLYTTGSGWPVIKESDYNSTPDPRIQRWGEGLKSIINSHEPSTDYDWEAIIRNNPQPTIGHEIGQWCVYPDFSEIAKYTGVLKAHNFEIFRDVLAEHGMGPLARDFLHASGKLQVLCYKADIEAALRTKGFAGFQLLGLNDFPGQGTALVGVVNTFWQDKGYITGNEYARFCGPMVPLLRLPKMIYRNDETIHGTVEMAQYGPGKLTGITPSWKIRNKDGQVLFSGNLETQDIPNGQIALGAFSQPLATITEPARLTVQVNVAGHENEWDIFVYPSRLPQVNNDVIVTSKMDQSILDQLQAGKKVLLSIKKGTLKPEFGGGIAIGFSSIFWNTAWTNQQPPVSLGILCDPSHPALKYFPTQNHSNWQWFDGMTHSNAIELDKLNPGLVPIVRVIDDWVTARPLGLVFECKVGKGRLLVSGIDLTGNLDNRPAAVQLKYSLLQYMSGNNFKPSTAVPAEKLTALCNW</sequence>
<keyword evidence="9" id="KW-1185">Reference proteome</keyword>
<evidence type="ECO:0000256" key="5">
    <source>
        <dbReference type="ARBA" id="ARBA00023295"/>
    </source>
</evidence>
<dbReference type="InterPro" id="IPR017853">
    <property type="entry name" value="GH"/>
</dbReference>
<dbReference type="GO" id="GO:0004565">
    <property type="term" value="F:beta-galactosidase activity"/>
    <property type="evidence" value="ECO:0007669"/>
    <property type="project" value="UniProtKB-EC"/>
</dbReference>
<evidence type="ECO:0000313" key="9">
    <source>
        <dbReference type="Proteomes" id="UP000244450"/>
    </source>
</evidence>
<feature type="signal peptide" evidence="6">
    <location>
        <begin position="1"/>
        <end position="23"/>
    </location>
</feature>
<comment type="catalytic activity">
    <reaction evidence="1">
        <text>Hydrolysis of terminal non-reducing beta-D-galactose residues in beta-D-galactosides.</text>
        <dbReference type="EC" id="3.2.1.23"/>
    </reaction>
</comment>
<name>A0A2T7BL98_9BACT</name>
<dbReference type="InterPro" id="IPR013783">
    <property type="entry name" value="Ig-like_fold"/>
</dbReference>
<accession>A0A2T7BL98</accession>
<keyword evidence="5" id="KW-0326">Glycosidase</keyword>
<dbReference type="GO" id="GO:0009341">
    <property type="term" value="C:beta-galactosidase complex"/>
    <property type="evidence" value="ECO:0007669"/>
    <property type="project" value="TreeGrafter"/>
</dbReference>